<accession>A0AAV5UH11</accession>
<evidence type="ECO:0000313" key="3">
    <source>
        <dbReference type="Proteomes" id="UP001432027"/>
    </source>
</evidence>
<protein>
    <submittedName>
        <fullName evidence="2">Uncharacterized protein</fullName>
    </submittedName>
</protein>
<gene>
    <name evidence="2" type="ORF">PENTCL1PPCAC_28177</name>
</gene>
<reference evidence="2" key="1">
    <citation type="submission" date="2023-10" db="EMBL/GenBank/DDBJ databases">
        <title>Genome assembly of Pristionchus species.</title>
        <authorList>
            <person name="Yoshida K."/>
            <person name="Sommer R.J."/>
        </authorList>
    </citation>
    <scope>NUCLEOTIDE SEQUENCE</scope>
    <source>
        <strain evidence="2">RS0144</strain>
    </source>
</reference>
<evidence type="ECO:0000313" key="2">
    <source>
        <dbReference type="EMBL" id="GMT06003.1"/>
    </source>
</evidence>
<dbReference type="Proteomes" id="UP001432027">
    <property type="component" value="Unassembled WGS sequence"/>
</dbReference>
<proteinExistence type="predicted"/>
<evidence type="ECO:0000256" key="1">
    <source>
        <dbReference type="SAM" id="MobiDB-lite"/>
    </source>
</evidence>
<feature type="region of interest" description="Disordered" evidence="1">
    <location>
        <begin position="47"/>
        <end position="86"/>
    </location>
</feature>
<dbReference type="EMBL" id="BTSX01000006">
    <property type="protein sequence ID" value="GMT06003.1"/>
    <property type="molecule type" value="Genomic_DNA"/>
</dbReference>
<keyword evidence="3" id="KW-1185">Reference proteome</keyword>
<feature type="non-terminal residue" evidence="2">
    <location>
        <position position="1"/>
    </location>
</feature>
<dbReference type="AlphaFoldDB" id="A0AAV5UH11"/>
<name>A0AAV5UH11_9BILA</name>
<sequence>PTRLPSISNIIDNRSAQSTYSTVPFHGAKEDPLMDILMSDQYVGYVDSSPQDEAMPSQTPQLSAEEEQRNSTVFYTPPEEGSTTFRAPLTGLRGMYVYGEKGPQFVHM</sequence>
<organism evidence="2 3">
    <name type="scientific">Pristionchus entomophagus</name>
    <dbReference type="NCBI Taxonomy" id="358040"/>
    <lineage>
        <taxon>Eukaryota</taxon>
        <taxon>Metazoa</taxon>
        <taxon>Ecdysozoa</taxon>
        <taxon>Nematoda</taxon>
        <taxon>Chromadorea</taxon>
        <taxon>Rhabditida</taxon>
        <taxon>Rhabditina</taxon>
        <taxon>Diplogasteromorpha</taxon>
        <taxon>Diplogasteroidea</taxon>
        <taxon>Neodiplogasteridae</taxon>
        <taxon>Pristionchus</taxon>
    </lineage>
</organism>
<comment type="caution">
    <text evidence="2">The sequence shown here is derived from an EMBL/GenBank/DDBJ whole genome shotgun (WGS) entry which is preliminary data.</text>
</comment>
<feature type="compositionally biased region" description="Polar residues" evidence="1">
    <location>
        <begin position="48"/>
        <end position="62"/>
    </location>
</feature>